<reference evidence="1" key="1">
    <citation type="submission" date="2020-10" db="EMBL/GenBank/DDBJ databases">
        <title>Chromosome-scale genome assembly of the Allis shad, Alosa alosa.</title>
        <authorList>
            <person name="Margot Z."/>
            <person name="Christophe K."/>
            <person name="Cabau C."/>
            <person name="Louis A."/>
            <person name="Berthelot C."/>
            <person name="Parey E."/>
            <person name="Roest Crollius H."/>
            <person name="Montfort J."/>
            <person name="Robinson-Rechavi M."/>
            <person name="Bucao C."/>
            <person name="Bouchez O."/>
            <person name="Gislard M."/>
            <person name="Lluch J."/>
            <person name="Milhes M."/>
            <person name="Lampietro C."/>
            <person name="Lopez Roques C."/>
            <person name="Donnadieu C."/>
            <person name="Braasch I."/>
            <person name="Desvignes T."/>
            <person name="Postlethwait J."/>
            <person name="Bobe J."/>
            <person name="Guiguen Y."/>
        </authorList>
    </citation>
    <scope>NUCLEOTIDE SEQUENCE</scope>
    <source>
        <strain evidence="1">M-15738</strain>
        <tissue evidence="1">Blood</tissue>
    </source>
</reference>
<proteinExistence type="predicted"/>
<comment type="caution">
    <text evidence="1">The sequence shown here is derived from an EMBL/GenBank/DDBJ whole genome shotgun (WGS) entry which is preliminary data.</text>
</comment>
<protein>
    <submittedName>
        <fullName evidence="1">Uncharacterized protein</fullName>
    </submittedName>
</protein>
<organism evidence="1 2">
    <name type="scientific">Alosa alosa</name>
    <name type="common">allis shad</name>
    <dbReference type="NCBI Taxonomy" id="278164"/>
    <lineage>
        <taxon>Eukaryota</taxon>
        <taxon>Metazoa</taxon>
        <taxon>Chordata</taxon>
        <taxon>Craniata</taxon>
        <taxon>Vertebrata</taxon>
        <taxon>Euteleostomi</taxon>
        <taxon>Actinopterygii</taxon>
        <taxon>Neopterygii</taxon>
        <taxon>Teleostei</taxon>
        <taxon>Clupei</taxon>
        <taxon>Clupeiformes</taxon>
        <taxon>Clupeoidei</taxon>
        <taxon>Clupeidae</taxon>
        <taxon>Alosa</taxon>
    </lineage>
</organism>
<evidence type="ECO:0000313" key="2">
    <source>
        <dbReference type="Proteomes" id="UP000823561"/>
    </source>
</evidence>
<accession>A0AAV6H1U5</accession>
<name>A0AAV6H1U5_9TELE</name>
<dbReference type="EMBL" id="JADWDJ010000006">
    <property type="protein sequence ID" value="KAG5279976.1"/>
    <property type="molecule type" value="Genomic_DNA"/>
</dbReference>
<dbReference type="Proteomes" id="UP000823561">
    <property type="component" value="Chromosome 6"/>
</dbReference>
<sequence length="150" mass="16777">MVDREPKVCDNTGILRAHEGVFPAVNDNPDGLLVRRPEAVPGEPVVIPRLRTFLRLDPRSLVLGSGHNRRYVVDRKTKSAIVQSLVSWNHDALKVCFGQGRQHDSSPHMKDVGRALTCRGAGHHHGHYEEDVAVVTECLSQCQICQDEIW</sequence>
<evidence type="ECO:0000313" key="1">
    <source>
        <dbReference type="EMBL" id="KAG5279976.1"/>
    </source>
</evidence>
<keyword evidence="2" id="KW-1185">Reference proteome</keyword>
<dbReference type="AlphaFoldDB" id="A0AAV6H1U5"/>
<gene>
    <name evidence="1" type="ORF">AALO_G00083590</name>
</gene>